<evidence type="ECO:0000313" key="2">
    <source>
        <dbReference type="EnsemblMetazoa" id="GPPI035351-PA"/>
    </source>
</evidence>
<proteinExistence type="predicted"/>
<dbReference type="Proteomes" id="UP000092460">
    <property type="component" value="Unassembled WGS sequence"/>
</dbReference>
<keyword evidence="1" id="KW-0732">Signal</keyword>
<dbReference type="EMBL" id="JXJN01017234">
    <property type="status" value="NOT_ANNOTATED_CDS"/>
    <property type="molecule type" value="Genomic_DNA"/>
</dbReference>
<evidence type="ECO:0008006" key="4">
    <source>
        <dbReference type="Google" id="ProtNLM"/>
    </source>
</evidence>
<feature type="chain" id="PRO_5008405022" description="Neurotransmitter-gated ion-channel ligand-binding domain-containing protein" evidence="1">
    <location>
        <begin position="18"/>
        <end position="139"/>
    </location>
</feature>
<dbReference type="AlphaFoldDB" id="A0A1B0BN84"/>
<evidence type="ECO:0000256" key="1">
    <source>
        <dbReference type="SAM" id="SignalP"/>
    </source>
</evidence>
<dbReference type="VEuPathDB" id="VectorBase:GPPI035351"/>
<organism evidence="2 3">
    <name type="scientific">Glossina palpalis gambiensis</name>
    <dbReference type="NCBI Taxonomy" id="67801"/>
    <lineage>
        <taxon>Eukaryota</taxon>
        <taxon>Metazoa</taxon>
        <taxon>Ecdysozoa</taxon>
        <taxon>Arthropoda</taxon>
        <taxon>Hexapoda</taxon>
        <taxon>Insecta</taxon>
        <taxon>Pterygota</taxon>
        <taxon>Neoptera</taxon>
        <taxon>Endopterygota</taxon>
        <taxon>Diptera</taxon>
        <taxon>Brachycera</taxon>
        <taxon>Muscomorpha</taxon>
        <taxon>Hippoboscoidea</taxon>
        <taxon>Glossinidae</taxon>
        <taxon>Glossina</taxon>
    </lineage>
</organism>
<accession>A0A1B0BN84</accession>
<reference evidence="2" key="2">
    <citation type="submission" date="2020-05" db="UniProtKB">
        <authorList>
            <consortium name="EnsemblMetazoa"/>
        </authorList>
    </citation>
    <scope>IDENTIFICATION</scope>
    <source>
        <strain evidence="2">IAEA</strain>
    </source>
</reference>
<name>A0A1B0BN84_9MUSC</name>
<sequence length="139" mass="15014">MLFVYLVGWLTVVFTGAASVAATAAAAAAPAVAAAAANIAEAVQSNQLVRAIIINNVNLVMIAFDITNYDLDIFKRWRAKVNVPYTRMLEMVSDISRYHVSLLTVNDTTSSRSSSSSTINCQSKWSCSIRSTTTPRPPL</sequence>
<feature type="signal peptide" evidence="1">
    <location>
        <begin position="1"/>
        <end position="17"/>
    </location>
</feature>
<protein>
    <recommendedName>
        <fullName evidence="4">Neurotransmitter-gated ion-channel ligand-binding domain-containing protein</fullName>
    </recommendedName>
</protein>
<reference evidence="3" key="1">
    <citation type="submission" date="2015-01" db="EMBL/GenBank/DDBJ databases">
        <authorList>
            <person name="Aksoy S."/>
            <person name="Warren W."/>
            <person name="Wilson R.K."/>
        </authorList>
    </citation>
    <scope>NUCLEOTIDE SEQUENCE [LARGE SCALE GENOMIC DNA]</scope>
    <source>
        <strain evidence="3">IAEA</strain>
    </source>
</reference>
<dbReference type="EnsemblMetazoa" id="GPPI035351-RA">
    <property type="protein sequence ID" value="GPPI035351-PA"/>
    <property type="gene ID" value="GPPI035351"/>
</dbReference>
<keyword evidence="3" id="KW-1185">Reference proteome</keyword>
<evidence type="ECO:0000313" key="3">
    <source>
        <dbReference type="Proteomes" id="UP000092460"/>
    </source>
</evidence>